<dbReference type="EMBL" id="JN885991">
    <property type="protein sequence ID" value="AEX61868.1"/>
    <property type="molecule type" value="Genomic_DNA"/>
</dbReference>
<gene>
    <name evidence="1" type="ORF">c7_L805</name>
</gene>
<name>H2EBU5_9VIRU</name>
<evidence type="ECO:0000313" key="1">
    <source>
        <dbReference type="EMBL" id="AEX61868.1"/>
    </source>
</evidence>
<sequence length="23" mass="2945">MNNFIYNENIFQFFLKNIFNMDQ</sequence>
<proteinExistence type="predicted"/>
<protein>
    <submittedName>
        <fullName evidence="1">Uncharacterized protein</fullName>
    </submittedName>
</protein>
<organism evidence="1">
    <name type="scientific">Megavirus courdo7</name>
    <dbReference type="NCBI Taxonomy" id="1128135"/>
    <lineage>
        <taxon>Viruses</taxon>
        <taxon>Varidnaviria</taxon>
        <taxon>Bamfordvirae</taxon>
        <taxon>Nucleocytoviricota</taxon>
        <taxon>Megaviricetes</taxon>
        <taxon>Imitervirales</taxon>
        <taxon>Mimiviridae</taxon>
        <taxon>Megamimivirinae</taxon>
        <taxon>Megavirus</taxon>
    </lineage>
</organism>
<accession>H2EBU5</accession>
<reference evidence="1" key="1">
    <citation type="submission" date="2011-10" db="EMBL/GenBank/DDBJ databases">
        <title>Provirophages and transpovirons: unique mobilome of giant viruses.</title>
        <authorList>
            <person name="Desnues C."/>
            <person name="LaScola B."/>
            <person name="Yutin N."/>
            <person name="Fournous G."/>
            <person name="Koonin E."/>
            <person name="Raoult D."/>
        </authorList>
    </citation>
    <scope>NUCLEOTIDE SEQUENCE</scope>
    <source>
        <strain evidence="1">Mv13-c7</strain>
    </source>
</reference>